<accession>A0ABR2L8K3</accession>
<reference evidence="1 2" key="1">
    <citation type="submission" date="2024-04" db="EMBL/GenBank/DDBJ databases">
        <title>Tritrichomonas musculus Genome.</title>
        <authorList>
            <person name="Alves-Ferreira E."/>
            <person name="Grigg M."/>
            <person name="Lorenzi H."/>
            <person name="Galac M."/>
        </authorList>
    </citation>
    <scope>NUCLEOTIDE SEQUENCE [LARGE SCALE GENOMIC DNA]</scope>
    <source>
        <strain evidence="1 2">EAF2021</strain>
    </source>
</reference>
<gene>
    <name evidence="1" type="ORF">M9Y10_002000</name>
</gene>
<protein>
    <submittedName>
        <fullName evidence="1">Uncharacterized protein</fullName>
    </submittedName>
</protein>
<evidence type="ECO:0000313" key="2">
    <source>
        <dbReference type="Proteomes" id="UP001470230"/>
    </source>
</evidence>
<comment type="caution">
    <text evidence="1">The sequence shown here is derived from an EMBL/GenBank/DDBJ whole genome shotgun (WGS) entry which is preliminary data.</text>
</comment>
<dbReference type="EMBL" id="JAPFFF010000001">
    <property type="protein sequence ID" value="KAK8899678.1"/>
    <property type="molecule type" value="Genomic_DNA"/>
</dbReference>
<dbReference type="InterPro" id="IPR011989">
    <property type="entry name" value="ARM-like"/>
</dbReference>
<dbReference type="SUPFAM" id="SSF48371">
    <property type="entry name" value="ARM repeat"/>
    <property type="match status" value="1"/>
</dbReference>
<sequence>MNLINPREFKLEMLYVSSILENERCRFDDSDNISKSEQKQIFENYCEALQQTWNTNPEACILVLKSINKHIKSYGICQTLYSEQIAKIIIELLKCDNIQIVKDALVTVSNTFSNECKNQIQTILLNYNIIDIVHELFGKWGTSIFTAIIFTISNMEATSKMCRDKILQIFKPIELEVLISSTVIHESCKNRCKIFLKKLCYYELDCEIALEVFELLVNLKKYTGNWIFEPMGLCTRWINKNIIINQSLIEEAFVVLLSNEYDDIRSALIFIRYTTPEINERIIQLLADEREEISALAIWSVINFIRFKGPEGVQISLSFNILQIIQNAFCKGCYKQRIESAFCLCNIIKYSTVTEINHIISLGLFTKLAEIFENCTNQELSISIMNIFIKVLTLYRNEETIAEITRLFDENDLYDIVVEEENSNNIELSQVAGKLLDILDKI</sequence>
<name>A0ABR2L8K3_9EUKA</name>
<dbReference type="Gene3D" id="1.25.10.10">
    <property type="entry name" value="Leucine-rich Repeat Variant"/>
    <property type="match status" value="1"/>
</dbReference>
<proteinExistence type="predicted"/>
<keyword evidence="2" id="KW-1185">Reference proteome</keyword>
<organism evidence="1 2">
    <name type="scientific">Tritrichomonas musculus</name>
    <dbReference type="NCBI Taxonomy" id="1915356"/>
    <lineage>
        <taxon>Eukaryota</taxon>
        <taxon>Metamonada</taxon>
        <taxon>Parabasalia</taxon>
        <taxon>Tritrichomonadida</taxon>
        <taxon>Tritrichomonadidae</taxon>
        <taxon>Tritrichomonas</taxon>
    </lineage>
</organism>
<dbReference type="InterPro" id="IPR016024">
    <property type="entry name" value="ARM-type_fold"/>
</dbReference>
<dbReference type="Proteomes" id="UP001470230">
    <property type="component" value="Unassembled WGS sequence"/>
</dbReference>
<evidence type="ECO:0000313" key="1">
    <source>
        <dbReference type="EMBL" id="KAK8899678.1"/>
    </source>
</evidence>